<feature type="transmembrane region" description="Helical" evidence="4">
    <location>
        <begin position="192"/>
        <end position="211"/>
    </location>
</feature>
<accession>A0A7C9TM35</accession>
<protein>
    <submittedName>
        <fullName evidence="5">MFS transporter</fullName>
    </submittedName>
</protein>
<evidence type="ECO:0000256" key="4">
    <source>
        <dbReference type="SAM" id="Phobius"/>
    </source>
</evidence>
<feature type="transmembrane region" description="Helical" evidence="4">
    <location>
        <begin position="273"/>
        <end position="293"/>
    </location>
</feature>
<feature type="transmembrane region" description="Helical" evidence="4">
    <location>
        <begin position="240"/>
        <end position="261"/>
    </location>
</feature>
<feature type="transmembrane region" description="Helical" evidence="4">
    <location>
        <begin position="32"/>
        <end position="52"/>
    </location>
</feature>
<evidence type="ECO:0000313" key="6">
    <source>
        <dbReference type="Proteomes" id="UP000484255"/>
    </source>
</evidence>
<dbReference type="Pfam" id="PF07690">
    <property type="entry name" value="MFS_1"/>
    <property type="match status" value="1"/>
</dbReference>
<feature type="transmembrane region" description="Helical" evidence="4">
    <location>
        <begin position="161"/>
        <end position="186"/>
    </location>
</feature>
<evidence type="ECO:0000256" key="3">
    <source>
        <dbReference type="ARBA" id="ARBA00023136"/>
    </source>
</evidence>
<dbReference type="SUPFAM" id="SSF103473">
    <property type="entry name" value="MFS general substrate transporter"/>
    <property type="match status" value="1"/>
</dbReference>
<name>A0A7C9TM35_9BURK</name>
<feature type="transmembrane region" description="Helical" evidence="4">
    <location>
        <begin position="363"/>
        <end position="390"/>
    </location>
</feature>
<keyword evidence="6" id="KW-1185">Reference proteome</keyword>
<feature type="transmembrane region" description="Helical" evidence="4">
    <location>
        <begin position="126"/>
        <end position="149"/>
    </location>
</feature>
<gene>
    <name evidence="5" type="ORF">G3A44_09300</name>
</gene>
<feature type="transmembrane region" description="Helical" evidence="4">
    <location>
        <begin position="329"/>
        <end position="351"/>
    </location>
</feature>
<feature type="transmembrane region" description="Helical" evidence="4">
    <location>
        <begin position="396"/>
        <end position="414"/>
    </location>
</feature>
<dbReference type="GO" id="GO:0022857">
    <property type="term" value="F:transmembrane transporter activity"/>
    <property type="evidence" value="ECO:0007669"/>
    <property type="project" value="InterPro"/>
</dbReference>
<dbReference type="RefSeq" id="WP_163457243.1">
    <property type="nucleotide sequence ID" value="NZ_JAAGOH010000009.1"/>
</dbReference>
<sequence length="421" mass="43676">MRAASLLARLRPYRAPRPSGGPGRWPPLPPGFLGTTAALAVGQILAWAPLYYGFTSYVLPMQAELGWPGTRLMGAFTLGLAVWGAAAYGAGALVDWGHGRCLMTGGAVLAGLGFALWSQVNQPWHLLLVWALLGVAMAAILYEPAFAVLTRRFPTHYRQGITALTLVAGFASTVAFPAVAALQAALGWRGSLLALAGLLVGVVAPLNAWALRGASQGAATRQPDLAADVTLRQATRTGAFWLLALTFTAYSFAQAGFWAHVMPAFAAKGLSQAQALQVLVWVGPCQVAGRLVYASLGRHWRLKTVGVVVLSGLPVAFALFALAHSLPALAAFAFLLGASNGLVTIVRGGLVPEYFGRTHVGRIGGAISAIGLLARAGAPLSVAALLLVLPGGYEDVMLVLSAVCAIAVAAFAAARRPSWSG</sequence>
<keyword evidence="2 4" id="KW-1133">Transmembrane helix</keyword>
<reference evidence="5 6" key="1">
    <citation type="submission" date="2020-02" db="EMBL/GenBank/DDBJ databases">
        <title>Ideonella bacterium strain TBM-1.</title>
        <authorList>
            <person name="Chen W.-M."/>
        </authorList>
    </citation>
    <scope>NUCLEOTIDE SEQUENCE [LARGE SCALE GENOMIC DNA]</scope>
    <source>
        <strain evidence="5 6">TBM-1</strain>
    </source>
</reference>
<dbReference type="Proteomes" id="UP000484255">
    <property type="component" value="Unassembled WGS sequence"/>
</dbReference>
<dbReference type="InterPro" id="IPR050327">
    <property type="entry name" value="Proton-linked_MCT"/>
</dbReference>
<dbReference type="Gene3D" id="1.20.1250.20">
    <property type="entry name" value="MFS general substrate transporter like domains"/>
    <property type="match status" value="1"/>
</dbReference>
<dbReference type="AlphaFoldDB" id="A0A7C9TM35"/>
<organism evidence="5 6">
    <name type="scientific">Ideonella livida</name>
    <dbReference type="NCBI Taxonomy" id="2707176"/>
    <lineage>
        <taxon>Bacteria</taxon>
        <taxon>Pseudomonadati</taxon>
        <taxon>Pseudomonadota</taxon>
        <taxon>Betaproteobacteria</taxon>
        <taxon>Burkholderiales</taxon>
        <taxon>Sphaerotilaceae</taxon>
        <taxon>Ideonella</taxon>
    </lineage>
</organism>
<dbReference type="InterPro" id="IPR011701">
    <property type="entry name" value="MFS"/>
</dbReference>
<keyword evidence="3 4" id="KW-0472">Membrane</keyword>
<evidence type="ECO:0000313" key="5">
    <source>
        <dbReference type="EMBL" id="NDY91386.1"/>
    </source>
</evidence>
<feature type="transmembrane region" description="Helical" evidence="4">
    <location>
        <begin position="72"/>
        <end position="94"/>
    </location>
</feature>
<keyword evidence="1 4" id="KW-0812">Transmembrane</keyword>
<dbReference type="PANTHER" id="PTHR11360">
    <property type="entry name" value="MONOCARBOXYLATE TRANSPORTER"/>
    <property type="match status" value="1"/>
</dbReference>
<feature type="transmembrane region" description="Helical" evidence="4">
    <location>
        <begin position="305"/>
        <end position="323"/>
    </location>
</feature>
<evidence type="ECO:0000256" key="2">
    <source>
        <dbReference type="ARBA" id="ARBA00022989"/>
    </source>
</evidence>
<dbReference type="InterPro" id="IPR036259">
    <property type="entry name" value="MFS_trans_sf"/>
</dbReference>
<comment type="caution">
    <text evidence="5">The sequence shown here is derived from an EMBL/GenBank/DDBJ whole genome shotgun (WGS) entry which is preliminary data.</text>
</comment>
<dbReference type="EMBL" id="JAAGOH010000009">
    <property type="protein sequence ID" value="NDY91386.1"/>
    <property type="molecule type" value="Genomic_DNA"/>
</dbReference>
<proteinExistence type="predicted"/>
<evidence type="ECO:0000256" key="1">
    <source>
        <dbReference type="ARBA" id="ARBA00022692"/>
    </source>
</evidence>